<feature type="transmembrane region" description="Helical" evidence="1">
    <location>
        <begin position="12"/>
        <end position="34"/>
    </location>
</feature>
<keyword evidence="4" id="KW-1185">Reference proteome</keyword>
<gene>
    <name evidence="3" type="ORF">SAMN00790413_02546</name>
</gene>
<organism evidence="3 4">
    <name type="scientific">Deinococcus hopiensis KR-140</name>
    <dbReference type="NCBI Taxonomy" id="695939"/>
    <lineage>
        <taxon>Bacteria</taxon>
        <taxon>Thermotogati</taxon>
        <taxon>Deinococcota</taxon>
        <taxon>Deinococci</taxon>
        <taxon>Deinococcales</taxon>
        <taxon>Deinococcaceae</taxon>
        <taxon>Deinococcus</taxon>
    </lineage>
</organism>
<dbReference type="InterPro" id="IPR025164">
    <property type="entry name" value="Toastrack_DUF4097"/>
</dbReference>
<evidence type="ECO:0000313" key="4">
    <source>
        <dbReference type="Proteomes" id="UP000192582"/>
    </source>
</evidence>
<dbReference type="STRING" id="695939.SAMN00790413_02546"/>
<reference evidence="3 4" key="1">
    <citation type="submission" date="2017-04" db="EMBL/GenBank/DDBJ databases">
        <authorList>
            <person name="Afonso C.L."/>
            <person name="Miller P.J."/>
            <person name="Scott M.A."/>
            <person name="Spackman E."/>
            <person name="Goraichik I."/>
            <person name="Dimitrov K.M."/>
            <person name="Suarez D.L."/>
            <person name="Swayne D.E."/>
        </authorList>
    </citation>
    <scope>NUCLEOTIDE SEQUENCE [LARGE SCALE GENOMIC DNA]</scope>
    <source>
        <strain evidence="3 4">KR-140</strain>
    </source>
</reference>
<protein>
    <submittedName>
        <fullName evidence="3">Putative adhesin</fullName>
    </submittedName>
</protein>
<dbReference type="OrthoDB" id="57990at2"/>
<keyword evidence="1" id="KW-1133">Transmembrane helix</keyword>
<dbReference type="EMBL" id="FWWU01000009">
    <property type="protein sequence ID" value="SMB94824.1"/>
    <property type="molecule type" value="Genomic_DNA"/>
</dbReference>
<accession>A0A1W1VPI7</accession>
<keyword evidence="1" id="KW-0472">Membrane</keyword>
<evidence type="ECO:0000259" key="2">
    <source>
        <dbReference type="Pfam" id="PF13349"/>
    </source>
</evidence>
<evidence type="ECO:0000313" key="3">
    <source>
        <dbReference type="EMBL" id="SMB94824.1"/>
    </source>
</evidence>
<evidence type="ECO:0000256" key="1">
    <source>
        <dbReference type="SAM" id="Phobius"/>
    </source>
</evidence>
<dbReference type="RefSeq" id="WP_084049796.1">
    <property type="nucleotide sequence ID" value="NZ_FWWU01000009.1"/>
</dbReference>
<dbReference type="Proteomes" id="UP000192582">
    <property type="component" value="Unassembled WGS sequence"/>
</dbReference>
<proteinExistence type="predicted"/>
<keyword evidence="1" id="KW-0812">Transmembrane</keyword>
<sequence>MTVAQRTPPRPLLPVLSRIALGLGGVVAGAGVAWTGVHVQPTPGLNAVQTPVDLPLGGASAMTVYLESDRADLSVGGLPWPGRSALTARAWHRERNRLKVQSARQGGRLTLDLNLPVQAPDRGAIPLNRASLQHKLDALLARSVPLTLNTETYSGDAALDLHALRIWGLSTRTTLGNVRATLPERQSGPLTLVTVSGDVTLHASPAWRAPALRVNTESGDVTLDLGAARSEAVNIGTRSGDVTGTLPRADHASVTTGSGNLSVTVPEGASGTLDLRSEGGKVTLRLPPGLAARLRFTERTHLRGLPRTAVRQGNVVTLSREAGENPDLDLFLDADSVALAASTSSETPSPEGASYD</sequence>
<dbReference type="Pfam" id="PF13349">
    <property type="entry name" value="DUF4097"/>
    <property type="match status" value="1"/>
</dbReference>
<dbReference type="AlphaFoldDB" id="A0A1W1VPI7"/>
<feature type="domain" description="DUF4097" evidence="2">
    <location>
        <begin position="128"/>
        <end position="286"/>
    </location>
</feature>
<name>A0A1W1VPI7_9DEIO</name>